<sequence>MLWTIDILICHVCYTLGLKISRKRAYRMLQTWIKGQICGDPEADVPELGVMPMWAFTSGVHEDIPDYIEIKELFGIRTTDGHDLRSYGESPNIEEIQAMIKDMHGDFDREKKSIKYECQAGAWSEFQDRRLCAILECCIKTREEALGPSGQARKPILRRAQVIGQQVNMPYTHKDLYLLADSTYTVGFKDNTGRVRDYFVVLKQQRMENQLPLILYMAIIHQRLKSQQRNCVVYGLHTDMKLFVFLKIDRNGEVLPSATFILLLANVTGAFRKPR</sequence>
<reference evidence="2 3" key="1">
    <citation type="submission" date="2024-07" db="EMBL/GenBank/DDBJ databases">
        <title>Section-level genome sequencing and comparative genomics of Aspergillus sections Usti and Cavernicolus.</title>
        <authorList>
            <consortium name="Lawrence Berkeley National Laboratory"/>
            <person name="Nybo J.L."/>
            <person name="Vesth T.C."/>
            <person name="Theobald S."/>
            <person name="Frisvad J.C."/>
            <person name="Larsen T.O."/>
            <person name="Kjaerboelling I."/>
            <person name="Rothschild-Mancinelli K."/>
            <person name="Lyhne E.K."/>
            <person name="Kogle M.E."/>
            <person name="Barry K."/>
            <person name="Clum A."/>
            <person name="Na H."/>
            <person name="Ledsgaard L."/>
            <person name="Lin J."/>
            <person name="Lipzen A."/>
            <person name="Kuo A."/>
            <person name="Riley R."/>
            <person name="Mondo S."/>
            <person name="Labutti K."/>
            <person name="Haridas S."/>
            <person name="Pangalinan J."/>
            <person name="Salamov A.A."/>
            <person name="Simmons B.A."/>
            <person name="Magnuson J.K."/>
            <person name="Chen J."/>
            <person name="Drula E."/>
            <person name="Henrissat B."/>
            <person name="Wiebenga A."/>
            <person name="Lubbers R.J."/>
            <person name="Gomes A.C."/>
            <person name="Makela M.R."/>
            <person name="Stajich J."/>
            <person name="Grigoriev I.V."/>
            <person name="Mortensen U.H."/>
            <person name="De Vries R.P."/>
            <person name="Baker S.E."/>
            <person name="Andersen M.R."/>
        </authorList>
    </citation>
    <scope>NUCLEOTIDE SEQUENCE [LARGE SCALE GENOMIC DNA]</scope>
    <source>
        <strain evidence="2 3">CBS 588.65</strain>
    </source>
</reference>
<protein>
    <submittedName>
        <fullName evidence="2">Uncharacterized protein</fullName>
    </submittedName>
</protein>
<name>A0ABR4HB40_9EURO</name>
<accession>A0ABR4HB40</accession>
<evidence type="ECO:0000313" key="2">
    <source>
        <dbReference type="EMBL" id="KAL2812651.1"/>
    </source>
</evidence>
<feature type="chain" id="PRO_5045791824" evidence="1">
    <location>
        <begin position="18"/>
        <end position="275"/>
    </location>
</feature>
<keyword evidence="1" id="KW-0732">Signal</keyword>
<keyword evidence="3" id="KW-1185">Reference proteome</keyword>
<proteinExistence type="predicted"/>
<evidence type="ECO:0000313" key="3">
    <source>
        <dbReference type="Proteomes" id="UP001610334"/>
    </source>
</evidence>
<comment type="caution">
    <text evidence="2">The sequence shown here is derived from an EMBL/GenBank/DDBJ whole genome shotgun (WGS) entry which is preliminary data.</text>
</comment>
<organism evidence="2 3">
    <name type="scientific">Aspergillus granulosus</name>
    <dbReference type="NCBI Taxonomy" id="176169"/>
    <lineage>
        <taxon>Eukaryota</taxon>
        <taxon>Fungi</taxon>
        <taxon>Dikarya</taxon>
        <taxon>Ascomycota</taxon>
        <taxon>Pezizomycotina</taxon>
        <taxon>Eurotiomycetes</taxon>
        <taxon>Eurotiomycetidae</taxon>
        <taxon>Eurotiales</taxon>
        <taxon>Aspergillaceae</taxon>
        <taxon>Aspergillus</taxon>
        <taxon>Aspergillus subgen. Nidulantes</taxon>
    </lineage>
</organism>
<dbReference type="EMBL" id="JBFXLT010000046">
    <property type="protein sequence ID" value="KAL2812651.1"/>
    <property type="molecule type" value="Genomic_DNA"/>
</dbReference>
<gene>
    <name evidence="2" type="ORF">BJX63DRAFT_396275</name>
</gene>
<evidence type="ECO:0000256" key="1">
    <source>
        <dbReference type="SAM" id="SignalP"/>
    </source>
</evidence>
<dbReference type="Proteomes" id="UP001610334">
    <property type="component" value="Unassembled WGS sequence"/>
</dbReference>
<feature type="signal peptide" evidence="1">
    <location>
        <begin position="1"/>
        <end position="17"/>
    </location>
</feature>